<comment type="caution">
    <text evidence="1">The sequence shown here is derived from an EMBL/GenBank/DDBJ whole genome shotgun (WGS) entry which is preliminary data.</text>
</comment>
<organism evidence="1">
    <name type="scientific">bioreactor metagenome</name>
    <dbReference type="NCBI Taxonomy" id="1076179"/>
    <lineage>
        <taxon>unclassified sequences</taxon>
        <taxon>metagenomes</taxon>
        <taxon>ecological metagenomes</taxon>
    </lineage>
</organism>
<protein>
    <recommendedName>
        <fullName evidence="2">TonB-dependent receptor-like beta-barrel domain-containing protein</fullName>
    </recommendedName>
</protein>
<dbReference type="AlphaFoldDB" id="A0A645J8R2"/>
<gene>
    <name evidence="1" type="ORF">SDC9_203577</name>
</gene>
<reference evidence="1" key="1">
    <citation type="submission" date="2019-08" db="EMBL/GenBank/DDBJ databases">
        <authorList>
            <person name="Kucharzyk K."/>
            <person name="Murdoch R.W."/>
            <person name="Higgins S."/>
            <person name="Loffler F."/>
        </authorList>
    </citation>
    <scope>NUCLEOTIDE SEQUENCE</scope>
</reference>
<sequence>MEWEFAPGLAHRNGKTTVAYARRVSDHENNYRLEYDVSPKWRLRAEHFSGTNVNEFGARFRIHEFLSVEYVYSNDKPYLRLIGNL</sequence>
<dbReference type="EMBL" id="VSSQ01125626">
    <property type="protein sequence ID" value="MPN55893.1"/>
    <property type="molecule type" value="Genomic_DNA"/>
</dbReference>
<evidence type="ECO:0008006" key="2">
    <source>
        <dbReference type="Google" id="ProtNLM"/>
    </source>
</evidence>
<accession>A0A645J8R2</accession>
<evidence type="ECO:0000313" key="1">
    <source>
        <dbReference type="EMBL" id="MPN55893.1"/>
    </source>
</evidence>
<name>A0A645J8R2_9ZZZZ</name>
<proteinExistence type="predicted"/>